<proteinExistence type="predicted"/>
<gene>
    <name evidence="1" type="ORF">A7T00_23355</name>
</gene>
<accession>A0A1S0ZBF1</accession>
<evidence type="ECO:0000313" key="1">
    <source>
        <dbReference type="EMBL" id="OHG62282.1"/>
    </source>
</evidence>
<protein>
    <submittedName>
        <fullName evidence="1">Uncharacterized protein</fullName>
    </submittedName>
</protein>
<organism evidence="1">
    <name type="scientific">Salmonella enterica subsp. enterica serovar Saintpaul</name>
    <dbReference type="NCBI Taxonomy" id="90105"/>
    <lineage>
        <taxon>Bacteria</taxon>
        <taxon>Pseudomonadati</taxon>
        <taxon>Pseudomonadota</taxon>
        <taxon>Gammaproteobacteria</taxon>
        <taxon>Enterobacterales</taxon>
        <taxon>Enterobacteriaceae</taxon>
        <taxon>Salmonella</taxon>
    </lineage>
</organism>
<sequence length="132" mass="16018">MDMVRSKYSWEEVSQFNRIRQNGTLWEKDGQYFYVQEEGTVFSELVVYDISKKLFDMLVNEIKSEDDIRHMLMYGTWPMTVAGCHRPTMLIAYPELQKNYSNEQLAEILPVGEKQWLNWRGRLPERYRRFRH</sequence>
<dbReference type="EMBL" id="MLZC01000014">
    <property type="protein sequence ID" value="OHG62282.1"/>
    <property type="molecule type" value="Genomic_DNA"/>
</dbReference>
<reference evidence="1" key="1">
    <citation type="submission" date="2016-09" db="EMBL/GenBank/DDBJ databases">
        <title>Whole genome sequencing of Salmonella enterica.</title>
        <authorList>
            <person name="Bell R."/>
        </authorList>
    </citation>
    <scope>NUCLEOTIDE SEQUENCE [LARGE SCALE GENOMIC DNA]</scope>
    <source>
        <strain evidence="1">CFSAN044978</strain>
    </source>
</reference>
<name>A0A1S0ZBF1_SALET</name>
<dbReference type="AlphaFoldDB" id="A0A1S0ZBF1"/>
<comment type="caution">
    <text evidence="1">The sequence shown here is derived from an EMBL/GenBank/DDBJ whole genome shotgun (WGS) entry which is preliminary data.</text>
</comment>